<comment type="subcellular location">
    <subcellularLocation>
        <location evidence="1">Membrane</location>
        <topology evidence="1">Single-pass membrane protein</topology>
    </subcellularLocation>
</comment>
<keyword evidence="2 6" id="KW-0812">Transmembrane</keyword>
<dbReference type="GO" id="GO:0032469">
    <property type="term" value="P:endoplasmic reticulum calcium ion homeostasis"/>
    <property type="evidence" value="ECO:0007669"/>
    <property type="project" value="InterPro"/>
</dbReference>
<dbReference type="OrthoDB" id="10039147at2759"/>
<dbReference type="STRING" id="71717.A0A4Y7T8E5"/>
<feature type="transmembrane region" description="Helical" evidence="6">
    <location>
        <begin position="42"/>
        <end position="60"/>
    </location>
</feature>
<feature type="compositionally biased region" description="Basic and acidic residues" evidence="5">
    <location>
        <begin position="296"/>
        <end position="354"/>
    </location>
</feature>
<dbReference type="GO" id="GO:0005509">
    <property type="term" value="F:calcium ion binding"/>
    <property type="evidence" value="ECO:0007669"/>
    <property type="project" value="InterPro"/>
</dbReference>
<name>A0A4Y7T8E5_COPMI</name>
<gene>
    <name evidence="7" type="ORF">FA13DRAFT_1665061</name>
</gene>
<dbReference type="GO" id="GO:0005783">
    <property type="term" value="C:endoplasmic reticulum"/>
    <property type="evidence" value="ECO:0007669"/>
    <property type="project" value="InterPro"/>
</dbReference>
<dbReference type="Proteomes" id="UP000298030">
    <property type="component" value="Unassembled WGS sequence"/>
</dbReference>
<dbReference type="AlphaFoldDB" id="A0A4Y7T8E5"/>
<evidence type="ECO:0000256" key="3">
    <source>
        <dbReference type="ARBA" id="ARBA00022989"/>
    </source>
</evidence>
<keyword evidence="4 6" id="KW-0472">Membrane</keyword>
<comment type="caution">
    <text evidence="7">The sequence shown here is derived from an EMBL/GenBank/DDBJ whole genome shotgun (WGS) entry which is preliminary data.</text>
</comment>
<evidence type="ECO:0000256" key="4">
    <source>
        <dbReference type="ARBA" id="ARBA00023136"/>
    </source>
</evidence>
<organism evidence="7 8">
    <name type="scientific">Coprinellus micaceus</name>
    <name type="common">Glistening ink-cap mushroom</name>
    <name type="synonym">Coprinus micaceus</name>
    <dbReference type="NCBI Taxonomy" id="71717"/>
    <lineage>
        <taxon>Eukaryota</taxon>
        <taxon>Fungi</taxon>
        <taxon>Dikarya</taxon>
        <taxon>Basidiomycota</taxon>
        <taxon>Agaricomycotina</taxon>
        <taxon>Agaricomycetes</taxon>
        <taxon>Agaricomycetidae</taxon>
        <taxon>Agaricales</taxon>
        <taxon>Agaricineae</taxon>
        <taxon>Psathyrellaceae</taxon>
        <taxon>Coprinellus</taxon>
    </lineage>
</organism>
<dbReference type="GO" id="GO:0016020">
    <property type="term" value="C:membrane"/>
    <property type="evidence" value="ECO:0007669"/>
    <property type="project" value="UniProtKB-SubCell"/>
</dbReference>
<dbReference type="PANTHER" id="PTHR12883">
    <property type="entry name" value="ADIPOCYTE-SPECIFIC PROTEIN 4-RELATED"/>
    <property type="match status" value="1"/>
</dbReference>
<dbReference type="EMBL" id="QPFP01000024">
    <property type="protein sequence ID" value="TEB30271.1"/>
    <property type="molecule type" value="Genomic_DNA"/>
</dbReference>
<evidence type="ECO:0000313" key="8">
    <source>
        <dbReference type="Proteomes" id="UP000298030"/>
    </source>
</evidence>
<keyword evidence="8" id="KW-1185">Reference proteome</keyword>
<accession>A0A4Y7T8E5</accession>
<feature type="region of interest" description="Disordered" evidence="5">
    <location>
        <begin position="296"/>
        <end position="369"/>
    </location>
</feature>
<evidence type="ECO:0000256" key="6">
    <source>
        <dbReference type="SAM" id="Phobius"/>
    </source>
</evidence>
<evidence type="ECO:0000256" key="1">
    <source>
        <dbReference type="ARBA" id="ARBA00004167"/>
    </source>
</evidence>
<evidence type="ECO:0000256" key="2">
    <source>
        <dbReference type="ARBA" id="ARBA00022692"/>
    </source>
</evidence>
<dbReference type="PANTHER" id="PTHR12883:SF0">
    <property type="entry name" value="PAT COMPLEX SUBUNIT CCDC47"/>
    <property type="match status" value="1"/>
</dbReference>
<sequence length="369" mass="42485">MSFLTQLIQGITPAPVHTLEEYDGWEFRWKYFVFRPATLKTEGYLVLGLFVYLLFTFIGISRNSSKAKKWLAAHLPIYNQQFSKPQPKDGLTADGYSDYFNFSTGRRNVGSLHTIFTLRPRHDLFQILYQFAWGLVDLHYHPEDEVQLDFKLAPGALPQDFVWGVVAKDDLLSVKKDRWDLTFTKTTENPALPSTFSVMSEFADVTDNILKPLGGFSFVEALKDPKIQPYFRSLSITDQPRQRPLTPLTPDAREKHLILNLRLPPSSHSSATIPFVTSLFTLIDNLNKVNLRPETKSKLKKAREEADKSIAKEAEEERKEEEAEKKAAEKKRKDEERMAKLTPAEQRKELEKEKKRALRKAQGKVAIRK</sequence>
<protein>
    <submittedName>
        <fullName evidence="7">DUF1682-domain-containing protein</fullName>
    </submittedName>
</protein>
<reference evidence="7 8" key="1">
    <citation type="journal article" date="2019" name="Nat. Ecol. Evol.">
        <title>Megaphylogeny resolves global patterns of mushroom evolution.</title>
        <authorList>
            <person name="Varga T."/>
            <person name="Krizsan K."/>
            <person name="Foldi C."/>
            <person name="Dima B."/>
            <person name="Sanchez-Garcia M."/>
            <person name="Sanchez-Ramirez S."/>
            <person name="Szollosi G.J."/>
            <person name="Szarkandi J.G."/>
            <person name="Papp V."/>
            <person name="Albert L."/>
            <person name="Andreopoulos W."/>
            <person name="Angelini C."/>
            <person name="Antonin V."/>
            <person name="Barry K.W."/>
            <person name="Bougher N.L."/>
            <person name="Buchanan P."/>
            <person name="Buyck B."/>
            <person name="Bense V."/>
            <person name="Catcheside P."/>
            <person name="Chovatia M."/>
            <person name="Cooper J."/>
            <person name="Damon W."/>
            <person name="Desjardin D."/>
            <person name="Finy P."/>
            <person name="Geml J."/>
            <person name="Haridas S."/>
            <person name="Hughes K."/>
            <person name="Justo A."/>
            <person name="Karasinski D."/>
            <person name="Kautmanova I."/>
            <person name="Kiss B."/>
            <person name="Kocsube S."/>
            <person name="Kotiranta H."/>
            <person name="LaButti K.M."/>
            <person name="Lechner B.E."/>
            <person name="Liimatainen K."/>
            <person name="Lipzen A."/>
            <person name="Lukacs Z."/>
            <person name="Mihaltcheva S."/>
            <person name="Morgado L.N."/>
            <person name="Niskanen T."/>
            <person name="Noordeloos M.E."/>
            <person name="Ohm R.A."/>
            <person name="Ortiz-Santana B."/>
            <person name="Ovrebo C."/>
            <person name="Racz N."/>
            <person name="Riley R."/>
            <person name="Savchenko A."/>
            <person name="Shiryaev A."/>
            <person name="Soop K."/>
            <person name="Spirin V."/>
            <person name="Szebenyi C."/>
            <person name="Tomsovsky M."/>
            <person name="Tulloss R.E."/>
            <person name="Uehling J."/>
            <person name="Grigoriev I.V."/>
            <person name="Vagvolgyi C."/>
            <person name="Papp T."/>
            <person name="Martin F.M."/>
            <person name="Miettinen O."/>
            <person name="Hibbett D.S."/>
            <person name="Nagy L.G."/>
        </authorList>
    </citation>
    <scope>NUCLEOTIDE SEQUENCE [LARGE SCALE GENOMIC DNA]</scope>
    <source>
        <strain evidence="7 8">FP101781</strain>
    </source>
</reference>
<feature type="compositionally biased region" description="Basic residues" evidence="5">
    <location>
        <begin position="355"/>
        <end position="369"/>
    </location>
</feature>
<evidence type="ECO:0000256" key="5">
    <source>
        <dbReference type="SAM" id="MobiDB-lite"/>
    </source>
</evidence>
<keyword evidence="3 6" id="KW-1133">Transmembrane helix</keyword>
<dbReference type="Pfam" id="PF07946">
    <property type="entry name" value="CCDC47"/>
    <property type="match status" value="1"/>
</dbReference>
<proteinExistence type="predicted"/>
<evidence type="ECO:0000313" key="7">
    <source>
        <dbReference type="EMBL" id="TEB30271.1"/>
    </source>
</evidence>
<dbReference type="InterPro" id="IPR012879">
    <property type="entry name" value="CCDC47"/>
</dbReference>